<evidence type="ECO:0000313" key="3">
    <source>
        <dbReference type="Proteomes" id="UP001279410"/>
    </source>
</evidence>
<accession>A0AAD3N6N2</accession>
<gene>
    <name evidence="2" type="ORF">AKAME5_001716700</name>
</gene>
<organism evidence="2 3">
    <name type="scientific">Lates japonicus</name>
    <name type="common">Japanese lates</name>
    <dbReference type="NCBI Taxonomy" id="270547"/>
    <lineage>
        <taxon>Eukaryota</taxon>
        <taxon>Metazoa</taxon>
        <taxon>Chordata</taxon>
        <taxon>Craniata</taxon>
        <taxon>Vertebrata</taxon>
        <taxon>Euteleostomi</taxon>
        <taxon>Actinopterygii</taxon>
        <taxon>Neopterygii</taxon>
        <taxon>Teleostei</taxon>
        <taxon>Neoteleostei</taxon>
        <taxon>Acanthomorphata</taxon>
        <taxon>Carangaria</taxon>
        <taxon>Carangaria incertae sedis</taxon>
        <taxon>Centropomidae</taxon>
        <taxon>Lates</taxon>
    </lineage>
</organism>
<protein>
    <submittedName>
        <fullName evidence="2">Protein IWS1 homolog</fullName>
    </submittedName>
</protein>
<dbReference type="Proteomes" id="UP001279410">
    <property type="component" value="Unassembled WGS sequence"/>
</dbReference>
<sequence length="117" mass="12212">MGSDWATRMRLSGLQQEGSATASRSDSESFFVGEMDGEEDDFMSGSRSDDGGGTPVQDEHPASDGEEVRSDRPQSEDEGSNDEDASHAMETSGAASGSDNEDRRGADSDSEAEAPGG</sequence>
<comment type="caution">
    <text evidence="2">The sequence shown here is derived from an EMBL/GenBank/DDBJ whole genome shotgun (WGS) entry which is preliminary data.</text>
</comment>
<dbReference type="AlphaFoldDB" id="A0AAD3N6N2"/>
<dbReference type="EMBL" id="BRZM01000082">
    <property type="protein sequence ID" value="GLD65719.1"/>
    <property type="molecule type" value="Genomic_DNA"/>
</dbReference>
<proteinExistence type="predicted"/>
<feature type="compositionally biased region" description="Acidic residues" evidence="1">
    <location>
        <begin position="108"/>
        <end position="117"/>
    </location>
</feature>
<evidence type="ECO:0000256" key="1">
    <source>
        <dbReference type="SAM" id="MobiDB-lite"/>
    </source>
</evidence>
<keyword evidence="3" id="KW-1185">Reference proteome</keyword>
<feature type="compositionally biased region" description="Basic and acidic residues" evidence="1">
    <location>
        <begin position="57"/>
        <end position="75"/>
    </location>
</feature>
<evidence type="ECO:0000313" key="2">
    <source>
        <dbReference type="EMBL" id="GLD65719.1"/>
    </source>
</evidence>
<reference evidence="2" key="1">
    <citation type="submission" date="2022-08" db="EMBL/GenBank/DDBJ databases">
        <title>Genome sequencing of akame (Lates japonicus).</title>
        <authorList>
            <person name="Hashiguchi Y."/>
            <person name="Takahashi H."/>
        </authorList>
    </citation>
    <scope>NUCLEOTIDE SEQUENCE</scope>
    <source>
        <strain evidence="2">Kochi</strain>
    </source>
</reference>
<feature type="region of interest" description="Disordered" evidence="1">
    <location>
        <begin position="1"/>
        <end position="117"/>
    </location>
</feature>
<feature type="compositionally biased region" description="Polar residues" evidence="1">
    <location>
        <begin position="13"/>
        <end position="24"/>
    </location>
</feature>
<name>A0AAD3N6N2_LATJO</name>
<feature type="non-terminal residue" evidence="2">
    <location>
        <position position="117"/>
    </location>
</feature>